<dbReference type="EMBL" id="LGRX02033935">
    <property type="protein sequence ID" value="KAK3239384.1"/>
    <property type="molecule type" value="Genomic_DNA"/>
</dbReference>
<keyword evidence="11" id="KW-0407">Ion channel</keyword>
<evidence type="ECO:0000256" key="10">
    <source>
        <dbReference type="ARBA" id="ARBA00023136"/>
    </source>
</evidence>
<dbReference type="InterPro" id="IPR003938">
    <property type="entry name" value="K_chnl_volt-dep_EAG/ELK/ERG"/>
</dbReference>
<dbReference type="InterPro" id="IPR018488">
    <property type="entry name" value="cNMP-bd_CS"/>
</dbReference>
<feature type="compositionally biased region" description="Polar residues" evidence="12">
    <location>
        <begin position="512"/>
        <end position="530"/>
    </location>
</feature>
<dbReference type="SUPFAM" id="SSF51206">
    <property type="entry name" value="cAMP-binding domain-like"/>
    <property type="match status" value="1"/>
</dbReference>
<dbReference type="InterPro" id="IPR050818">
    <property type="entry name" value="KCNH_animal-type"/>
</dbReference>
<dbReference type="Pfam" id="PF00027">
    <property type="entry name" value="cNMP_binding"/>
    <property type="match status" value="1"/>
</dbReference>
<dbReference type="Pfam" id="PF00520">
    <property type="entry name" value="Ion_trans"/>
    <property type="match status" value="1"/>
</dbReference>
<name>A0AAE0BNP8_9CHLO</name>
<evidence type="ECO:0000256" key="1">
    <source>
        <dbReference type="ARBA" id="ARBA00004141"/>
    </source>
</evidence>
<dbReference type="PROSITE" id="PS50042">
    <property type="entry name" value="CNMP_BINDING_3"/>
    <property type="match status" value="1"/>
</dbReference>
<evidence type="ECO:0000313" key="15">
    <source>
        <dbReference type="EMBL" id="KAK3239384.1"/>
    </source>
</evidence>
<keyword evidence="3" id="KW-0633">Potassium transport</keyword>
<feature type="transmembrane region" description="Helical" evidence="13">
    <location>
        <begin position="229"/>
        <end position="256"/>
    </location>
</feature>
<dbReference type="Proteomes" id="UP001190700">
    <property type="component" value="Unassembled WGS sequence"/>
</dbReference>
<feature type="region of interest" description="Disordered" evidence="12">
    <location>
        <begin position="582"/>
        <end position="677"/>
    </location>
</feature>
<dbReference type="InterPro" id="IPR000595">
    <property type="entry name" value="cNMP-bd_dom"/>
</dbReference>
<feature type="region of interest" description="Disordered" evidence="12">
    <location>
        <begin position="498"/>
        <end position="545"/>
    </location>
</feature>
<evidence type="ECO:0000256" key="8">
    <source>
        <dbReference type="ARBA" id="ARBA00022989"/>
    </source>
</evidence>
<keyword evidence="2" id="KW-0813">Transport</keyword>
<evidence type="ECO:0000256" key="12">
    <source>
        <dbReference type="SAM" id="MobiDB-lite"/>
    </source>
</evidence>
<dbReference type="AlphaFoldDB" id="A0AAE0BNP8"/>
<evidence type="ECO:0000256" key="4">
    <source>
        <dbReference type="ARBA" id="ARBA00022692"/>
    </source>
</evidence>
<evidence type="ECO:0000256" key="7">
    <source>
        <dbReference type="ARBA" id="ARBA00022958"/>
    </source>
</evidence>
<dbReference type="GO" id="GO:0005886">
    <property type="term" value="C:plasma membrane"/>
    <property type="evidence" value="ECO:0007669"/>
    <property type="project" value="TreeGrafter"/>
</dbReference>
<keyword evidence="6" id="KW-0851">Voltage-gated channel</keyword>
<gene>
    <name evidence="15" type="ORF">CYMTET_50690</name>
</gene>
<dbReference type="PRINTS" id="PR01463">
    <property type="entry name" value="EAGCHANLFMLY"/>
</dbReference>
<comment type="subcellular location">
    <subcellularLocation>
        <location evidence="1">Membrane</location>
        <topology evidence="1">Multi-pass membrane protein</topology>
    </subcellularLocation>
</comment>
<evidence type="ECO:0000256" key="9">
    <source>
        <dbReference type="ARBA" id="ARBA00023065"/>
    </source>
</evidence>
<dbReference type="PANTHER" id="PTHR10217">
    <property type="entry name" value="VOLTAGE AND LIGAND GATED POTASSIUM CHANNEL"/>
    <property type="match status" value="1"/>
</dbReference>
<evidence type="ECO:0000256" key="6">
    <source>
        <dbReference type="ARBA" id="ARBA00022882"/>
    </source>
</evidence>
<dbReference type="GO" id="GO:0042391">
    <property type="term" value="P:regulation of membrane potential"/>
    <property type="evidence" value="ECO:0007669"/>
    <property type="project" value="TreeGrafter"/>
</dbReference>
<dbReference type="InterPro" id="IPR005821">
    <property type="entry name" value="Ion_trans_dom"/>
</dbReference>
<evidence type="ECO:0000256" key="11">
    <source>
        <dbReference type="ARBA" id="ARBA00023303"/>
    </source>
</evidence>
<sequence length="677" mass="75467">MKCGSAACNHPLVNRSHAALGDECGSARPLQCASLFGTPLYWFEVALDLFFALDIIANFRTAFVYEGQLVISNKEIAEHYLSTWFLIDVVSVIPFDFFISSDGVGLAKMLKSLRMVKMARLLKLLKLMKLMRLMKMPLMLQTLELFINRGMLRLLKFLSIVLMMAHFTACLFYFIAVVDGMTDESWPIHFGLGEASRYSRYIASLYWAVSTMTTVGYGDIVPITDNERLVGIIAVLMGATVYAYFMGNMHLIVAALNMSGNRREQQMETVDTFLRVHHVPPAISDRVRNYYDYLWQREVHNDEMSIMEGLSTSLKSELVLFIYRDMVERALLPQQAPAVHHLGDIAPGDGIASAGENGNHMYFIMNGTVTVRRQKEGETNIVTPGMIPQVQSYRERVISAGFDPYEEGPQDKGREQHGGETVDTLTAGQYFGEVAVLTGQRRTASIVAETYCELYSLSKADIERVLQDWPEIAESFSLLGEAEELRDAKLTVKDDLEDSPEAPWMHGAAEGQATNKSADSELPSTRQQGGSRPKHRPSVHSLRNKPGFTLVRDLLQVKALAQTPPLSNKHRQSLREELRASFGKDPAQDGDEGGTSASKGQGPEFRPPSWNSINPAQQLHWDSPSMEHEMEQNTPGQPLQTFPSCKPNQLTPGATQSPKSSFGATRDELIDNNLSGQ</sequence>
<reference evidence="15 16" key="1">
    <citation type="journal article" date="2015" name="Genome Biol. Evol.">
        <title>Comparative Genomics of a Bacterivorous Green Alga Reveals Evolutionary Causalities and Consequences of Phago-Mixotrophic Mode of Nutrition.</title>
        <authorList>
            <person name="Burns J.A."/>
            <person name="Paasch A."/>
            <person name="Narechania A."/>
            <person name="Kim E."/>
        </authorList>
    </citation>
    <scope>NUCLEOTIDE SEQUENCE [LARGE SCALE GENOMIC DNA]</scope>
    <source>
        <strain evidence="15 16">PLY_AMNH</strain>
    </source>
</reference>
<evidence type="ECO:0000259" key="14">
    <source>
        <dbReference type="PROSITE" id="PS50042"/>
    </source>
</evidence>
<keyword evidence="16" id="KW-1185">Reference proteome</keyword>
<feature type="transmembrane region" description="Helical" evidence="13">
    <location>
        <begin position="198"/>
        <end position="217"/>
    </location>
</feature>
<feature type="compositionally biased region" description="Polar residues" evidence="12">
    <location>
        <begin position="632"/>
        <end position="663"/>
    </location>
</feature>
<dbReference type="InterPro" id="IPR014710">
    <property type="entry name" value="RmlC-like_jellyroll"/>
</dbReference>
<keyword evidence="7" id="KW-0630">Potassium</keyword>
<dbReference type="CDD" id="cd00038">
    <property type="entry name" value="CAP_ED"/>
    <property type="match status" value="1"/>
</dbReference>
<evidence type="ECO:0000256" key="2">
    <source>
        <dbReference type="ARBA" id="ARBA00022448"/>
    </source>
</evidence>
<dbReference type="PRINTS" id="PR00169">
    <property type="entry name" value="KCHANNEL"/>
</dbReference>
<proteinExistence type="predicted"/>
<feature type="transmembrane region" description="Helical" evidence="13">
    <location>
        <begin position="154"/>
        <end position="178"/>
    </location>
</feature>
<dbReference type="FunFam" id="1.10.287.70:FF:000123">
    <property type="entry name" value="Potassium channel KAT3"/>
    <property type="match status" value="1"/>
</dbReference>
<evidence type="ECO:0000256" key="5">
    <source>
        <dbReference type="ARBA" id="ARBA00022826"/>
    </source>
</evidence>
<dbReference type="Gene3D" id="2.60.120.10">
    <property type="entry name" value="Jelly Rolls"/>
    <property type="match status" value="1"/>
</dbReference>
<keyword evidence="9" id="KW-0406">Ion transport</keyword>
<evidence type="ECO:0000256" key="3">
    <source>
        <dbReference type="ARBA" id="ARBA00022538"/>
    </source>
</evidence>
<keyword evidence="8 13" id="KW-1133">Transmembrane helix</keyword>
<accession>A0AAE0BNP8</accession>
<dbReference type="InterPro" id="IPR018490">
    <property type="entry name" value="cNMP-bd_dom_sf"/>
</dbReference>
<evidence type="ECO:0000256" key="13">
    <source>
        <dbReference type="SAM" id="Phobius"/>
    </source>
</evidence>
<keyword evidence="4 13" id="KW-0812">Transmembrane</keyword>
<organism evidence="15 16">
    <name type="scientific">Cymbomonas tetramitiformis</name>
    <dbReference type="NCBI Taxonomy" id="36881"/>
    <lineage>
        <taxon>Eukaryota</taxon>
        <taxon>Viridiplantae</taxon>
        <taxon>Chlorophyta</taxon>
        <taxon>Pyramimonadophyceae</taxon>
        <taxon>Pyramimonadales</taxon>
        <taxon>Pyramimonadaceae</taxon>
        <taxon>Cymbomonas</taxon>
    </lineage>
</organism>
<dbReference type="Gene3D" id="1.10.287.630">
    <property type="entry name" value="Helix hairpin bin"/>
    <property type="match status" value="1"/>
</dbReference>
<keyword evidence="10 13" id="KW-0472">Membrane</keyword>
<dbReference type="SUPFAM" id="SSF81324">
    <property type="entry name" value="Voltage-gated potassium channels"/>
    <property type="match status" value="1"/>
</dbReference>
<feature type="domain" description="Cyclic nucleotide-binding" evidence="14">
    <location>
        <begin position="306"/>
        <end position="466"/>
    </location>
</feature>
<dbReference type="Gene3D" id="1.10.287.70">
    <property type="match status" value="1"/>
</dbReference>
<dbReference type="PROSITE" id="PS00889">
    <property type="entry name" value="CNMP_BINDING_2"/>
    <property type="match status" value="1"/>
</dbReference>
<evidence type="ECO:0000313" key="16">
    <source>
        <dbReference type="Proteomes" id="UP001190700"/>
    </source>
</evidence>
<dbReference type="GO" id="GO:0005249">
    <property type="term" value="F:voltage-gated potassium channel activity"/>
    <property type="evidence" value="ECO:0007669"/>
    <property type="project" value="InterPro"/>
</dbReference>
<dbReference type="GO" id="GO:0034702">
    <property type="term" value="C:monoatomic ion channel complex"/>
    <property type="evidence" value="ECO:0007669"/>
    <property type="project" value="UniProtKB-KW"/>
</dbReference>
<protein>
    <recommendedName>
        <fullName evidence="14">Cyclic nucleotide-binding domain-containing protein</fullName>
    </recommendedName>
</protein>
<comment type="caution">
    <text evidence="15">The sequence shown here is derived from an EMBL/GenBank/DDBJ whole genome shotgun (WGS) entry which is preliminary data.</text>
</comment>
<keyword evidence="5" id="KW-0631">Potassium channel</keyword>
<dbReference type="SMART" id="SM00100">
    <property type="entry name" value="cNMP"/>
    <property type="match status" value="1"/>
</dbReference>
<dbReference type="PANTHER" id="PTHR10217:SF435">
    <property type="entry name" value="POTASSIUM VOLTAGE-GATED CHANNEL PROTEIN EAG"/>
    <property type="match status" value="1"/>
</dbReference>